<dbReference type="EMBL" id="QGGQ01000008">
    <property type="protein sequence ID" value="PWK22323.1"/>
    <property type="molecule type" value="Genomic_DNA"/>
</dbReference>
<dbReference type="Proteomes" id="UP000245667">
    <property type="component" value="Unassembled WGS sequence"/>
</dbReference>
<evidence type="ECO:0000313" key="2">
    <source>
        <dbReference type="Proteomes" id="UP000245667"/>
    </source>
</evidence>
<proteinExistence type="predicted"/>
<organism evidence="1 2">
    <name type="scientific">Maribacter polysiphoniae</name>
    <dbReference type="NCBI Taxonomy" id="429344"/>
    <lineage>
        <taxon>Bacteria</taxon>
        <taxon>Pseudomonadati</taxon>
        <taxon>Bacteroidota</taxon>
        <taxon>Flavobacteriia</taxon>
        <taxon>Flavobacteriales</taxon>
        <taxon>Flavobacteriaceae</taxon>
        <taxon>Maribacter</taxon>
    </lineage>
</organism>
<comment type="caution">
    <text evidence="1">The sequence shown here is derived from an EMBL/GenBank/DDBJ whole genome shotgun (WGS) entry which is preliminary data.</text>
</comment>
<reference evidence="1 2" key="1">
    <citation type="submission" date="2018-05" db="EMBL/GenBank/DDBJ databases">
        <title>Genomic Encyclopedia of Archaeal and Bacterial Type Strains, Phase II (KMG-II): from individual species to whole genera.</title>
        <authorList>
            <person name="Goeker M."/>
        </authorList>
    </citation>
    <scope>NUCLEOTIDE SEQUENCE [LARGE SCALE GENOMIC DNA]</scope>
    <source>
        <strain evidence="1 2">DSM 23514</strain>
    </source>
</reference>
<sequence>MVKSIFYSLRFATRENATFTKNSLSYRTIVLLWMNECIKIFLKFYFTNFIHN</sequence>
<dbReference type="AlphaFoldDB" id="A0A316E0N1"/>
<accession>A0A316E0N1</accession>
<gene>
    <name evidence="1" type="ORF">LX92_03244</name>
</gene>
<evidence type="ECO:0000313" key="1">
    <source>
        <dbReference type="EMBL" id="PWK22323.1"/>
    </source>
</evidence>
<protein>
    <submittedName>
        <fullName evidence="1">Uncharacterized protein</fullName>
    </submittedName>
</protein>
<name>A0A316E0N1_9FLAO</name>